<dbReference type="Pfam" id="PF09861">
    <property type="entry name" value="Lar_N"/>
    <property type="match status" value="1"/>
</dbReference>
<accession>A0A1H2A6M6</accession>
<dbReference type="InterPro" id="IPR043166">
    <property type="entry name" value="LarA-like_C"/>
</dbReference>
<dbReference type="STRING" id="630515.SAMN04489812_5695"/>
<gene>
    <name evidence="2" type="ORF">SAMN04489812_5695</name>
</gene>
<evidence type="ECO:0000259" key="1">
    <source>
        <dbReference type="Pfam" id="PF09861"/>
    </source>
</evidence>
<evidence type="ECO:0000313" key="2">
    <source>
        <dbReference type="EMBL" id="SDT41432.1"/>
    </source>
</evidence>
<name>A0A1H2A6M6_9ACTN</name>
<proteinExistence type="predicted"/>
<organism evidence="2 3">
    <name type="scientific">Microlunatus soli</name>
    <dbReference type="NCBI Taxonomy" id="630515"/>
    <lineage>
        <taxon>Bacteria</taxon>
        <taxon>Bacillati</taxon>
        <taxon>Actinomycetota</taxon>
        <taxon>Actinomycetes</taxon>
        <taxon>Propionibacteriales</taxon>
        <taxon>Propionibacteriaceae</taxon>
        <taxon>Microlunatus</taxon>
    </lineage>
</organism>
<protein>
    <recommendedName>
        <fullName evidence="1">LarA-like N-terminal domain-containing protein</fullName>
    </recommendedName>
</protein>
<dbReference type="GO" id="GO:0050043">
    <property type="term" value="F:lactate racemase activity"/>
    <property type="evidence" value="ECO:0007669"/>
    <property type="project" value="InterPro"/>
</dbReference>
<keyword evidence="3" id="KW-1185">Reference proteome</keyword>
<dbReference type="Gene3D" id="3.40.50.11440">
    <property type="match status" value="1"/>
</dbReference>
<dbReference type="RefSeq" id="WP_091530251.1">
    <property type="nucleotide sequence ID" value="NZ_LT629772.1"/>
</dbReference>
<dbReference type="InterPro" id="IPR018657">
    <property type="entry name" value="LarA-like_N"/>
</dbReference>
<evidence type="ECO:0000313" key="3">
    <source>
        <dbReference type="Proteomes" id="UP000199103"/>
    </source>
</evidence>
<dbReference type="Proteomes" id="UP000199103">
    <property type="component" value="Chromosome I"/>
</dbReference>
<dbReference type="OrthoDB" id="9770545at2"/>
<feature type="domain" description="LarA-like N-terminal" evidence="1">
    <location>
        <begin position="37"/>
        <end position="204"/>
    </location>
</feature>
<reference evidence="2 3" key="1">
    <citation type="submission" date="2016-10" db="EMBL/GenBank/DDBJ databases">
        <authorList>
            <person name="de Groot N.N."/>
        </authorList>
    </citation>
    <scope>NUCLEOTIDE SEQUENCE [LARGE SCALE GENOMIC DNA]</scope>
    <source>
        <strain evidence="2 3">DSM 21800</strain>
    </source>
</reference>
<dbReference type="EMBL" id="LT629772">
    <property type="protein sequence ID" value="SDT41432.1"/>
    <property type="molecule type" value="Genomic_DNA"/>
</dbReference>
<dbReference type="Gene3D" id="3.90.226.30">
    <property type="match status" value="1"/>
</dbReference>
<sequence>MARPGFVLEVDDRTPPLVVNDGPRVRLERFPLGTEVVYPGESLPRLDDLAGGIDAALAEPVDAAPLASKLRAGMKLTIAFDDVSSTAPLHAPDVRGRIIERVLIQAAAAGVDDVALICANGLNRRNTEAELRRMLGERVFRSFYADGRLTNHDAEAAGSDSGELNARVADSDLLVMVHLVHGIGTDVRSSGRAGVVEGLGSVAAIHTGATSTALDTMDVLSIEAVLDNDRYPAAVDFLGRREWEWTLKSQAKLLGLRQATRIAPTRSAQLIGSGLGAGYGVTRVTAGAPDAVAEASRARILEQQQVEVSGQADVLVLGVPGVTAHSVDSVTNPVLAAWQALGVGYQAATAGPLVRDGGSVIVYHPLSPDFSSLHHPSTVDFFADVLPVSTDPAELSDRFETKFAEDPWYRQLYRTSQAFHGLHPFRLWAQLSEAVAQVGDVVFVGADRTSAARLGFRAASTLADALEITAASVGRTPKIRYLHTPPNVLGAVT</sequence>
<dbReference type="AlphaFoldDB" id="A0A1H2A6M6"/>